<comment type="caution">
    <text evidence="1">The sequence shown here is derived from an EMBL/GenBank/DDBJ whole genome shotgun (WGS) entry which is preliminary data.</text>
</comment>
<gene>
    <name evidence="1" type="ORF">MLD38_038332</name>
</gene>
<reference evidence="2" key="1">
    <citation type="journal article" date="2023" name="Front. Plant Sci.">
        <title>Chromosomal-level genome assembly of Melastoma candidum provides insights into trichome evolution.</title>
        <authorList>
            <person name="Zhong Y."/>
            <person name="Wu W."/>
            <person name="Sun C."/>
            <person name="Zou P."/>
            <person name="Liu Y."/>
            <person name="Dai S."/>
            <person name="Zhou R."/>
        </authorList>
    </citation>
    <scope>NUCLEOTIDE SEQUENCE [LARGE SCALE GENOMIC DNA]</scope>
</reference>
<proteinExistence type="predicted"/>
<evidence type="ECO:0000313" key="2">
    <source>
        <dbReference type="Proteomes" id="UP001057402"/>
    </source>
</evidence>
<protein>
    <submittedName>
        <fullName evidence="1">Uncharacterized protein</fullName>
    </submittedName>
</protein>
<sequence>MLLRLILLLVLSFSGARAVTDSSDYAVLQAIRAQWTGLPVSWSGSDPCGESWAGVSCDAKGRVTGLKVIGISGQLVSDLWKLTALTSLDLSSNQNLVGSISSQIQNLQALTVLNLASCSLSGNIPGTLGSIAGLTFLALNSNKFSGNIPAALGSLSNLYWFDISDNQLTGGLPVSTTSSPGLNLLLNANHFHFSQNQLSGQVPEQLFSSQMSLIHILLDGNQFDGPIPSSLGLVQSLEVLRLDHNAFSSSVPRNLNNLTSLSELYLAGNLLNGSMPNLGGMNALTYVDLSNNSFDPSPAPAWFSTLQSLSTLIIENGSLQGTVPQSLFTLPQLQEVKLRNNNFNGTLNLGTDFSHLLELVDLQNNQIVGATVNSGGYNNTLILMGNPICTPPPANSDFCQLPAVVAYSTDLSSCGNKLCASNERLIPVSCGCAVPLMGNFTFKAPSTISLSNKTLFKEFEQSLWTQLNLTANSVELQNIRMNNSYLLIQVFLFPSPGIYFTTSEVLSIGYELSNQKFNPPEQFGPYTFFQYLYVIPGNGGSGVSRGVVAGIATGCAVLVIGLVLLAFYAFRQKKRAERAIELTRPFGSWGGPDGKDNGEAPRLKGARWFSFEELKKCTNNFSQSNELGQGGYGKVYRGTHSDGQILAIKRAQQGSMQGAQEFKTEIELLSRVHHRNLVGLVGFCFEQGEQMLAYEFMANGTLRESLAGKSGIYLDWKRRLGIALGSASGLAYLHELANPPIIHRDVKSTNILLDENLTAKVADFGLSKLVSDGTKGHVSTQVKGTLGYLDPEYYMTQQLTEKSDVYSFGVVMLELITAEQPIYKGKYIVREIRTVIDRNDREYFGLGEIMDPALKNGGQLIGMGTFLDLAMRCVEDSSTDRPSMSEIVKVIDQILQDNEMNSNPTSAASSANEFGVSRVPPRHPYSDVSFKSDANYTSSFDYSGSSTFSKKIEPK</sequence>
<dbReference type="EMBL" id="CM042891">
    <property type="protein sequence ID" value="KAI4302608.1"/>
    <property type="molecule type" value="Genomic_DNA"/>
</dbReference>
<keyword evidence="2" id="KW-1185">Reference proteome</keyword>
<dbReference type="Proteomes" id="UP001057402">
    <property type="component" value="Chromosome 12"/>
</dbReference>
<accession>A0ACB9L0W2</accession>
<organism evidence="1 2">
    <name type="scientific">Melastoma candidum</name>
    <dbReference type="NCBI Taxonomy" id="119954"/>
    <lineage>
        <taxon>Eukaryota</taxon>
        <taxon>Viridiplantae</taxon>
        <taxon>Streptophyta</taxon>
        <taxon>Embryophyta</taxon>
        <taxon>Tracheophyta</taxon>
        <taxon>Spermatophyta</taxon>
        <taxon>Magnoliopsida</taxon>
        <taxon>eudicotyledons</taxon>
        <taxon>Gunneridae</taxon>
        <taxon>Pentapetalae</taxon>
        <taxon>rosids</taxon>
        <taxon>malvids</taxon>
        <taxon>Myrtales</taxon>
        <taxon>Melastomataceae</taxon>
        <taxon>Melastomatoideae</taxon>
        <taxon>Melastomateae</taxon>
        <taxon>Melastoma</taxon>
    </lineage>
</organism>
<name>A0ACB9L0W2_9MYRT</name>
<evidence type="ECO:0000313" key="1">
    <source>
        <dbReference type="EMBL" id="KAI4302608.1"/>
    </source>
</evidence>